<dbReference type="EMBL" id="JANLCJ010000766">
    <property type="protein sequence ID" value="MCS5737499.1"/>
    <property type="molecule type" value="Genomic_DNA"/>
</dbReference>
<keyword evidence="2" id="KW-1185">Reference proteome</keyword>
<reference evidence="1" key="1">
    <citation type="submission" date="2022-08" db="EMBL/GenBank/DDBJ databases">
        <authorList>
            <person name="Deng Y."/>
            <person name="Han X.-F."/>
            <person name="Zhang Y.-Q."/>
        </authorList>
    </citation>
    <scope>NUCLEOTIDE SEQUENCE</scope>
    <source>
        <strain evidence="1">CPCC 203386</strain>
    </source>
</reference>
<organism evidence="1 2">
    <name type="scientific">Herbiconiux daphne</name>
    <dbReference type="NCBI Taxonomy" id="2970914"/>
    <lineage>
        <taxon>Bacteria</taxon>
        <taxon>Bacillati</taxon>
        <taxon>Actinomycetota</taxon>
        <taxon>Actinomycetes</taxon>
        <taxon>Micrococcales</taxon>
        <taxon>Microbacteriaceae</taxon>
        <taxon>Herbiconiux</taxon>
    </lineage>
</organism>
<protein>
    <submittedName>
        <fullName evidence="1">PD-(D/E)XK nuclease family protein</fullName>
    </submittedName>
</protein>
<evidence type="ECO:0000313" key="1">
    <source>
        <dbReference type="EMBL" id="MCS5737499.1"/>
    </source>
</evidence>
<dbReference type="Proteomes" id="UP001165586">
    <property type="component" value="Unassembled WGS sequence"/>
</dbReference>
<gene>
    <name evidence="1" type="ORF">N1032_27590</name>
</gene>
<feature type="non-terminal residue" evidence="1">
    <location>
        <position position="78"/>
    </location>
</feature>
<name>A0ABT2HC81_9MICO</name>
<sequence>MTQGEKKGHLSFSGLNTFEACQRNGYENYMQRVPESDARALLVGKLFHKCIEVGCDDDQIQEYIQNSKQKSSFFQKKK</sequence>
<dbReference type="RefSeq" id="WP_259543919.1">
    <property type="nucleotide sequence ID" value="NZ_JANLCJ010000766.1"/>
</dbReference>
<accession>A0ABT2HC81</accession>
<proteinExistence type="predicted"/>
<evidence type="ECO:0000313" key="2">
    <source>
        <dbReference type="Proteomes" id="UP001165586"/>
    </source>
</evidence>
<dbReference type="Gene3D" id="3.90.320.10">
    <property type="match status" value="1"/>
</dbReference>
<comment type="caution">
    <text evidence="1">The sequence shown here is derived from an EMBL/GenBank/DDBJ whole genome shotgun (WGS) entry which is preliminary data.</text>
</comment>
<dbReference type="InterPro" id="IPR011604">
    <property type="entry name" value="PDDEXK-like_dom_sf"/>
</dbReference>